<proteinExistence type="predicted"/>
<organism evidence="2">
    <name type="scientific">Isoptericola variabilis (strain 225)</name>
    <dbReference type="NCBI Taxonomy" id="743718"/>
    <lineage>
        <taxon>Bacteria</taxon>
        <taxon>Bacillati</taxon>
        <taxon>Actinomycetota</taxon>
        <taxon>Actinomycetes</taxon>
        <taxon>Micrococcales</taxon>
        <taxon>Promicromonosporaceae</taxon>
        <taxon>Isoptericola</taxon>
    </lineage>
</organism>
<dbReference type="KEGG" id="iva:Isova_0832"/>
<dbReference type="Proteomes" id="UP000009236">
    <property type="component" value="Chromosome"/>
</dbReference>
<sequence length="60" mass="6359">MDTMTMTTLVNASFGYAPGENSALVPCQAVVPFRARTHVGAGLIDHAFAPDSAPWMHPVC</sequence>
<evidence type="ECO:0000313" key="1">
    <source>
        <dbReference type="EMBL" id="AEG43618.1"/>
    </source>
</evidence>
<reference evidence="1 2" key="1">
    <citation type="submission" date="2011-05" db="EMBL/GenBank/DDBJ databases">
        <title>Complete sequence of Isoptericola variabilis 225.</title>
        <authorList>
            <consortium name="US DOE Joint Genome Institute"/>
            <person name="Lucas S."/>
            <person name="Han J."/>
            <person name="Lapidus A."/>
            <person name="Cheng J.-F."/>
            <person name="Goodwin L."/>
            <person name="Pitluck S."/>
            <person name="Peters L."/>
            <person name="Mikhailova N."/>
            <person name="Zeytun A."/>
            <person name="Han C."/>
            <person name="Tapia R."/>
            <person name="Land M."/>
            <person name="Hauser L."/>
            <person name="Kyrpides N."/>
            <person name="Ivanova N."/>
            <person name="Pagani I."/>
            <person name="Siebers A."/>
            <person name="Allgaier M."/>
            <person name="Thelen M."/>
            <person name="Hugenholtz P."/>
            <person name="Gladden J."/>
            <person name="Woyke T."/>
        </authorList>
    </citation>
    <scope>NUCLEOTIDE SEQUENCE [LARGE SCALE GENOMIC DNA]</scope>
    <source>
        <strain evidence="2">225</strain>
    </source>
</reference>
<evidence type="ECO:0000313" key="2">
    <source>
        <dbReference type="Proteomes" id="UP000009236"/>
    </source>
</evidence>
<accession>F6FXB5</accession>
<dbReference type="HOGENOM" id="CLU_2935338_0_0_11"/>
<protein>
    <submittedName>
        <fullName evidence="1">Uncharacterized protein</fullName>
    </submittedName>
</protein>
<dbReference type="AlphaFoldDB" id="F6FXB5"/>
<dbReference type="EMBL" id="CP002810">
    <property type="protein sequence ID" value="AEG43618.1"/>
    <property type="molecule type" value="Genomic_DNA"/>
</dbReference>
<gene>
    <name evidence="1" type="ordered locus">Isova_0832</name>
</gene>
<dbReference type="STRING" id="743718.Isova_0832"/>
<name>F6FXB5_ISOV2</name>
<keyword evidence="2" id="KW-1185">Reference proteome</keyword>